<reference evidence="1 2" key="1">
    <citation type="journal article" date="2010" name="J. Bacteriol.">
        <title>Genome sequences of Pelagibaca bermudensis HTCC2601T and Maritimibacter alkaliphilus HTCC2654T, the type strains of two marine Roseobacter genera.</title>
        <authorList>
            <person name="Thrash J.C."/>
            <person name="Cho J.C."/>
            <person name="Ferriera S."/>
            <person name="Johnson J."/>
            <person name="Vergin K.L."/>
            <person name="Giovannoni S.J."/>
        </authorList>
    </citation>
    <scope>NUCLEOTIDE SEQUENCE [LARGE SCALE GENOMIC DNA]</scope>
    <source>
        <strain evidence="2">DSM 26914 / JCM 13377 / KCTC 12554 / HTCC2601</strain>
    </source>
</reference>
<evidence type="ECO:0000313" key="1">
    <source>
        <dbReference type="EMBL" id="EAU43559.1"/>
    </source>
</evidence>
<gene>
    <name evidence="1" type="ORF">R2601_24060</name>
</gene>
<keyword evidence="2" id="KW-1185">Reference proteome</keyword>
<dbReference type="AlphaFoldDB" id="Q0FH92"/>
<dbReference type="OrthoDB" id="9243165at2"/>
<protein>
    <submittedName>
        <fullName evidence="1">Uncharacterized protein</fullName>
    </submittedName>
</protein>
<dbReference type="HOGENOM" id="CLU_1813974_0_0_5"/>
<proteinExistence type="predicted"/>
<comment type="caution">
    <text evidence="1">The sequence shown here is derived from an EMBL/GenBank/DDBJ whole genome shotgun (WGS) entry which is preliminary data.</text>
</comment>
<accession>Q0FH92</accession>
<dbReference type="EMBL" id="AATQ01000079">
    <property type="protein sequence ID" value="EAU43559.1"/>
    <property type="molecule type" value="Genomic_DNA"/>
</dbReference>
<organism evidence="1 2">
    <name type="scientific">Salipiger bermudensis (strain DSM 26914 / JCM 13377 / KCTC 12554 / HTCC2601)</name>
    <name type="common">Pelagibaca bermudensis</name>
    <dbReference type="NCBI Taxonomy" id="314265"/>
    <lineage>
        <taxon>Bacteria</taxon>
        <taxon>Pseudomonadati</taxon>
        <taxon>Pseudomonadota</taxon>
        <taxon>Alphaproteobacteria</taxon>
        <taxon>Rhodobacterales</taxon>
        <taxon>Roseobacteraceae</taxon>
        <taxon>Salipiger</taxon>
    </lineage>
</organism>
<evidence type="ECO:0000313" key="2">
    <source>
        <dbReference type="Proteomes" id="UP000006230"/>
    </source>
</evidence>
<dbReference type="RefSeq" id="WP_007800207.1">
    <property type="nucleotide sequence ID" value="NZ_DS022276.1"/>
</dbReference>
<dbReference type="STRING" id="314265.R2601_24060"/>
<name>Q0FH92_SALBH</name>
<dbReference type="Proteomes" id="UP000006230">
    <property type="component" value="Unassembled WGS sequence"/>
</dbReference>
<sequence length="142" mass="15944">MTNTQAAIRQYRGLVGAFLLLGLAYLVAPLAETRFWPVTTPFERTAIASVQDGAASELAGGAVKLRGGCEYRGIQVFLGARGNGVRIPGAHFKDRPRKRGEGRQEWTRLYVPIPEFMIDQTFADVLHACYRGERYLTRTHFW</sequence>